<dbReference type="InterPro" id="IPR029016">
    <property type="entry name" value="GAF-like_dom_sf"/>
</dbReference>
<dbReference type="InterPro" id="IPR005561">
    <property type="entry name" value="ANTAR"/>
</dbReference>
<keyword evidence="1" id="KW-0808">Transferase</keyword>
<dbReference type="Pfam" id="PF13185">
    <property type="entry name" value="GAF_2"/>
    <property type="match status" value="1"/>
</dbReference>
<dbReference type="SUPFAM" id="SSF55781">
    <property type="entry name" value="GAF domain-like"/>
    <property type="match status" value="1"/>
</dbReference>
<evidence type="ECO:0000256" key="3">
    <source>
        <dbReference type="ARBA" id="ARBA00023015"/>
    </source>
</evidence>
<keyword evidence="2" id="KW-0418">Kinase</keyword>
<feature type="domain" description="ANTAR" evidence="5">
    <location>
        <begin position="177"/>
        <end position="238"/>
    </location>
</feature>
<gene>
    <name evidence="6" type="ORF">GCM10009804_29700</name>
</gene>
<dbReference type="PROSITE" id="PS50921">
    <property type="entry name" value="ANTAR"/>
    <property type="match status" value="1"/>
</dbReference>
<dbReference type="InterPro" id="IPR036388">
    <property type="entry name" value="WH-like_DNA-bd_sf"/>
</dbReference>
<keyword evidence="4" id="KW-0804">Transcription</keyword>
<evidence type="ECO:0000256" key="1">
    <source>
        <dbReference type="ARBA" id="ARBA00022679"/>
    </source>
</evidence>
<name>A0ABN2D6C1_9ACTN</name>
<organism evidence="6 7">
    <name type="scientific">Kribbella hippodromi</name>
    <dbReference type="NCBI Taxonomy" id="434347"/>
    <lineage>
        <taxon>Bacteria</taxon>
        <taxon>Bacillati</taxon>
        <taxon>Actinomycetota</taxon>
        <taxon>Actinomycetes</taxon>
        <taxon>Propionibacteriales</taxon>
        <taxon>Kribbellaceae</taxon>
        <taxon>Kribbella</taxon>
    </lineage>
</organism>
<dbReference type="Gene3D" id="1.10.10.10">
    <property type="entry name" value="Winged helix-like DNA-binding domain superfamily/Winged helix DNA-binding domain"/>
    <property type="match status" value="1"/>
</dbReference>
<dbReference type="InterPro" id="IPR003018">
    <property type="entry name" value="GAF"/>
</dbReference>
<proteinExistence type="predicted"/>
<evidence type="ECO:0000259" key="5">
    <source>
        <dbReference type="PROSITE" id="PS50921"/>
    </source>
</evidence>
<dbReference type="InterPro" id="IPR012074">
    <property type="entry name" value="GAF_ANTAR"/>
</dbReference>
<dbReference type="Gene3D" id="3.30.450.40">
    <property type="match status" value="1"/>
</dbReference>
<evidence type="ECO:0000256" key="2">
    <source>
        <dbReference type="ARBA" id="ARBA00022777"/>
    </source>
</evidence>
<dbReference type="Pfam" id="PF03861">
    <property type="entry name" value="ANTAR"/>
    <property type="match status" value="1"/>
</dbReference>
<evidence type="ECO:0000313" key="6">
    <source>
        <dbReference type="EMBL" id="GAA1571358.1"/>
    </source>
</evidence>
<comment type="caution">
    <text evidence="6">The sequence shown here is derived from an EMBL/GenBank/DDBJ whole genome shotgun (WGS) entry which is preliminary data.</text>
</comment>
<reference evidence="6 7" key="1">
    <citation type="journal article" date="2019" name="Int. J. Syst. Evol. Microbiol.">
        <title>The Global Catalogue of Microorganisms (GCM) 10K type strain sequencing project: providing services to taxonomists for standard genome sequencing and annotation.</title>
        <authorList>
            <consortium name="The Broad Institute Genomics Platform"/>
            <consortium name="The Broad Institute Genome Sequencing Center for Infectious Disease"/>
            <person name="Wu L."/>
            <person name="Ma J."/>
        </authorList>
    </citation>
    <scope>NUCLEOTIDE SEQUENCE [LARGE SCALE GENOMIC DNA]</scope>
    <source>
        <strain evidence="6 7">JCM 15572</strain>
    </source>
</reference>
<sequence length="256" mass="27178">MHRSESVGDPHSVVCVELTVPQTPSVGSAQLFAEFAVQLHDVPGMEKKIEKVVRFARQVAGCTYAGAVLAGPVVGAVTDAVVQKLCEWELDADAGPLLDALAGGHTVYVPDVGAATDWPKWRTEAVSFDLGSVLHVPMVARAQVQGVLSLYHLEPAGLSDTEAQQSAHILARYAAVAIASSRRLEELDRVVDARKLIGQAMGILMERFAIDADAAFAILRRHSKGTGTTMSQVAQQVIVTRHVPSATARQSAADPA</sequence>
<accession>A0ABN2D6C1</accession>
<evidence type="ECO:0000256" key="4">
    <source>
        <dbReference type="ARBA" id="ARBA00023163"/>
    </source>
</evidence>
<keyword evidence="3" id="KW-0805">Transcription regulation</keyword>
<dbReference type="SMART" id="SM01012">
    <property type="entry name" value="ANTAR"/>
    <property type="match status" value="1"/>
</dbReference>
<keyword evidence="7" id="KW-1185">Reference proteome</keyword>
<evidence type="ECO:0000313" key="7">
    <source>
        <dbReference type="Proteomes" id="UP001501705"/>
    </source>
</evidence>
<dbReference type="Proteomes" id="UP001501705">
    <property type="component" value="Unassembled WGS sequence"/>
</dbReference>
<dbReference type="SMART" id="SM00065">
    <property type="entry name" value="GAF"/>
    <property type="match status" value="1"/>
</dbReference>
<dbReference type="InterPro" id="IPR011006">
    <property type="entry name" value="CheY-like_superfamily"/>
</dbReference>
<dbReference type="SUPFAM" id="SSF52172">
    <property type="entry name" value="CheY-like"/>
    <property type="match status" value="1"/>
</dbReference>
<dbReference type="PIRSF" id="PIRSF036625">
    <property type="entry name" value="GAF_ANTAR"/>
    <property type="match status" value="1"/>
</dbReference>
<dbReference type="EMBL" id="BAAAPH010000008">
    <property type="protein sequence ID" value="GAA1571358.1"/>
    <property type="molecule type" value="Genomic_DNA"/>
</dbReference>
<protein>
    <recommendedName>
        <fullName evidence="5">ANTAR domain-containing protein</fullName>
    </recommendedName>
</protein>